<organism evidence="1 2">
    <name type="scientific">Xenopus laevis</name>
    <name type="common">African clawed frog</name>
    <dbReference type="NCBI Taxonomy" id="8355"/>
    <lineage>
        <taxon>Eukaryota</taxon>
        <taxon>Metazoa</taxon>
        <taxon>Chordata</taxon>
        <taxon>Craniata</taxon>
        <taxon>Vertebrata</taxon>
        <taxon>Euteleostomi</taxon>
        <taxon>Amphibia</taxon>
        <taxon>Batrachia</taxon>
        <taxon>Anura</taxon>
        <taxon>Pipoidea</taxon>
        <taxon>Pipidae</taxon>
        <taxon>Xenopodinae</taxon>
        <taxon>Xenopus</taxon>
        <taxon>Xenopus</taxon>
    </lineage>
</organism>
<evidence type="ECO:0000313" key="2">
    <source>
        <dbReference type="Proteomes" id="UP000694892"/>
    </source>
</evidence>
<name>A0A974DDW8_XENLA</name>
<protein>
    <submittedName>
        <fullName evidence="1">Uncharacterized protein</fullName>
    </submittedName>
</protein>
<gene>
    <name evidence="1" type="ORF">XELAEV_18017733mg</name>
</gene>
<proteinExistence type="predicted"/>
<dbReference type="AlphaFoldDB" id="A0A974DDW8"/>
<accession>A0A974DDW8</accession>
<sequence>MASSAERPQSVLKWCKNTDGVLLNMLVDSPAKINRESCARGVEAEEDSYWQIGLPYVPEEKELSDSEDEVGADLEDPNPPCTGAPLLPATGHIPVTKRLFEVTPERNLKYTALCESLNFAGRNPPLSDVFEAAQLVEVLAQVSENLRKLAYNGNYKRLKIFSGLEPTPPVKRLLREPPTFFLCGQLGHISMNYNKQCEEVASAKGTSSGCDVKKLHQKRYQKRQSQCYTCGWYSHTSHSCDWGLNKESYDGYVTSFSCEVDIPEENSCGMRIVSEHSATPDKSERLGLGKHNPSGRGSIRIVSKKVPPCNSPPKLLPSNQLFSDLSTAGSETAACEDVTDACRREMKRKPHGGQRERENRELLVGPELRGSTKNINLKKIRLIQ</sequence>
<reference evidence="2" key="1">
    <citation type="journal article" date="2016" name="Nature">
        <title>Genome evolution in the allotetraploid frog Xenopus laevis.</title>
        <authorList>
            <person name="Session A.M."/>
            <person name="Uno Y."/>
            <person name="Kwon T."/>
            <person name="Chapman J.A."/>
            <person name="Toyoda A."/>
            <person name="Takahashi S."/>
            <person name="Fukui A."/>
            <person name="Hikosaka A."/>
            <person name="Suzuki A."/>
            <person name="Kondo M."/>
            <person name="van Heeringen S.J."/>
            <person name="Quigley I."/>
            <person name="Heinz S."/>
            <person name="Ogino H."/>
            <person name="Ochi H."/>
            <person name="Hellsten U."/>
            <person name="Lyons J.B."/>
            <person name="Simakov O."/>
            <person name="Putnam N."/>
            <person name="Stites J."/>
            <person name="Kuroki Y."/>
            <person name="Tanaka T."/>
            <person name="Michiue T."/>
            <person name="Watanabe M."/>
            <person name="Bogdanovic O."/>
            <person name="Lister R."/>
            <person name="Georgiou G."/>
            <person name="Paranjpe S.S."/>
            <person name="van Kruijsbergen I."/>
            <person name="Shu S."/>
            <person name="Carlson J."/>
            <person name="Kinoshita T."/>
            <person name="Ohta Y."/>
            <person name="Mawaribuchi S."/>
            <person name="Jenkins J."/>
            <person name="Grimwood J."/>
            <person name="Schmutz J."/>
            <person name="Mitros T."/>
            <person name="Mozaffari S.V."/>
            <person name="Suzuki Y."/>
            <person name="Haramoto Y."/>
            <person name="Yamamoto T.S."/>
            <person name="Takagi C."/>
            <person name="Heald R."/>
            <person name="Miller K."/>
            <person name="Haudenschild C."/>
            <person name="Kitzman J."/>
            <person name="Nakayama T."/>
            <person name="Izutsu Y."/>
            <person name="Robert J."/>
            <person name="Fortriede J."/>
            <person name="Burns K."/>
            <person name="Lotay V."/>
            <person name="Karimi K."/>
            <person name="Yasuoka Y."/>
            <person name="Dichmann D.S."/>
            <person name="Flajnik M.F."/>
            <person name="Houston D.W."/>
            <person name="Shendure J."/>
            <person name="DuPasquier L."/>
            <person name="Vize P.D."/>
            <person name="Zorn A.M."/>
            <person name="Ito M."/>
            <person name="Marcotte E.M."/>
            <person name="Wallingford J.B."/>
            <person name="Ito Y."/>
            <person name="Asashima M."/>
            <person name="Ueno N."/>
            <person name="Matsuda Y."/>
            <person name="Veenstra G.J."/>
            <person name="Fujiyama A."/>
            <person name="Harland R.M."/>
            <person name="Taira M."/>
            <person name="Rokhsar D.S."/>
        </authorList>
    </citation>
    <scope>NUCLEOTIDE SEQUENCE [LARGE SCALE GENOMIC DNA]</scope>
    <source>
        <strain evidence="2">J</strain>
    </source>
</reference>
<dbReference type="Proteomes" id="UP000694892">
    <property type="component" value="Chromosome 3L"/>
</dbReference>
<dbReference type="EMBL" id="CM004470">
    <property type="protein sequence ID" value="OCT89115.1"/>
    <property type="molecule type" value="Genomic_DNA"/>
</dbReference>
<evidence type="ECO:0000313" key="1">
    <source>
        <dbReference type="EMBL" id="OCT89115.1"/>
    </source>
</evidence>